<dbReference type="Proteomes" id="UP001066276">
    <property type="component" value="Chromosome 5"/>
</dbReference>
<name>A0AAV7RB23_PLEWA</name>
<keyword evidence="2" id="KW-1185">Reference proteome</keyword>
<dbReference type="AlphaFoldDB" id="A0AAV7RB23"/>
<sequence length="281" mass="33119">MNARHHMSRIREVQRLQPKCCMSAKHHMSRIREVQRLQPKRYMSARHHMSRLREVQRLQPKRYMSAKHHLSRIRELQRLQPKRYMSARHRMLRIREVQHLQPKRYMSVRHHMSRIRELVLKCPCSTRLVRECWFSTVTPAAFWPNHCLSGNFVACRRNMAPSTGSADCPMNLKQEVSLTWYEAGFPCSILTGLRPSALPLCRRVGKAGLALKVYVMLSRHSSQKSFAELVRAARAVIIRWNSVPEFHRFSCTLNTRGFGQLWFVHSRFKLCHPLVLEEACS</sequence>
<dbReference type="EMBL" id="JANPWB010000009">
    <property type="protein sequence ID" value="KAJ1148399.1"/>
    <property type="molecule type" value="Genomic_DNA"/>
</dbReference>
<comment type="caution">
    <text evidence="1">The sequence shown here is derived from an EMBL/GenBank/DDBJ whole genome shotgun (WGS) entry which is preliminary data.</text>
</comment>
<organism evidence="1 2">
    <name type="scientific">Pleurodeles waltl</name>
    <name type="common">Iberian ribbed newt</name>
    <dbReference type="NCBI Taxonomy" id="8319"/>
    <lineage>
        <taxon>Eukaryota</taxon>
        <taxon>Metazoa</taxon>
        <taxon>Chordata</taxon>
        <taxon>Craniata</taxon>
        <taxon>Vertebrata</taxon>
        <taxon>Euteleostomi</taxon>
        <taxon>Amphibia</taxon>
        <taxon>Batrachia</taxon>
        <taxon>Caudata</taxon>
        <taxon>Salamandroidea</taxon>
        <taxon>Salamandridae</taxon>
        <taxon>Pleurodelinae</taxon>
        <taxon>Pleurodeles</taxon>
    </lineage>
</organism>
<reference evidence="1" key="1">
    <citation type="journal article" date="2022" name="bioRxiv">
        <title>Sequencing and chromosome-scale assembly of the giantPleurodeles waltlgenome.</title>
        <authorList>
            <person name="Brown T."/>
            <person name="Elewa A."/>
            <person name="Iarovenko S."/>
            <person name="Subramanian E."/>
            <person name="Araus A.J."/>
            <person name="Petzold A."/>
            <person name="Susuki M."/>
            <person name="Suzuki K.-i.T."/>
            <person name="Hayashi T."/>
            <person name="Toyoda A."/>
            <person name="Oliveira C."/>
            <person name="Osipova E."/>
            <person name="Leigh N.D."/>
            <person name="Simon A."/>
            <person name="Yun M.H."/>
        </authorList>
    </citation>
    <scope>NUCLEOTIDE SEQUENCE</scope>
    <source>
        <strain evidence="1">20211129_DDA</strain>
        <tissue evidence="1">Liver</tissue>
    </source>
</reference>
<accession>A0AAV7RB23</accession>
<evidence type="ECO:0000313" key="1">
    <source>
        <dbReference type="EMBL" id="KAJ1148399.1"/>
    </source>
</evidence>
<protein>
    <submittedName>
        <fullName evidence="1">Uncharacterized protein</fullName>
    </submittedName>
</protein>
<gene>
    <name evidence="1" type="ORF">NDU88_001236</name>
</gene>
<evidence type="ECO:0000313" key="2">
    <source>
        <dbReference type="Proteomes" id="UP001066276"/>
    </source>
</evidence>
<proteinExistence type="predicted"/>